<dbReference type="Pfam" id="PF05423">
    <property type="entry name" value="Mycobact_memb"/>
    <property type="match status" value="1"/>
</dbReference>
<keyword evidence="5 8" id="KW-1133">Transmembrane helix</keyword>
<accession>A0A0F0KG26</accession>
<feature type="region of interest" description="Disordered" evidence="7">
    <location>
        <begin position="1"/>
        <end position="20"/>
    </location>
</feature>
<reference evidence="9 10" key="1">
    <citation type="submission" date="2015-02" db="EMBL/GenBank/DDBJ databases">
        <title>Draft genome sequences of ten Microbacterium spp. with emphasis on heavy metal contaminated environments.</title>
        <authorList>
            <person name="Corretto E."/>
        </authorList>
    </citation>
    <scope>NUCLEOTIDE SEQUENCE [LARGE SCALE GENOMIC DNA]</scope>
    <source>
        <strain evidence="9 10">DSM 23848</strain>
    </source>
</reference>
<feature type="transmembrane region" description="Helical" evidence="8">
    <location>
        <begin position="49"/>
        <end position="66"/>
    </location>
</feature>
<evidence type="ECO:0000256" key="6">
    <source>
        <dbReference type="ARBA" id="ARBA00023136"/>
    </source>
</evidence>
<comment type="caution">
    <text evidence="9">The sequence shown here is derived from an EMBL/GenBank/DDBJ whole genome shotgun (WGS) entry which is preliminary data.</text>
</comment>
<dbReference type="PATRIC" id="fig|582680.7.peg.2944"/>
<evidence type="ECO:0000313" key="9">
    <source>
        <dbReference type="EMBL" id="KJL19842.1"/>
    </source>
</evidence>
<gene>
    <name evidence="9" type="ORF">RL72_02888</name>
</gene>
<keyword evidence="10" id="KW-1185">Reference proteome</keyword>
<dbReference type="Proteomes" id="UP000033448">
    <property type="component" value="Unassembled WGS sequence"/>
</dbReference>
<feature type="transmembrane region" description="Helical" evidence="8">
    <location>
        <begin position="73"/>
        <end position="96"/>
    </location>
</feature>
<organism evidence="9 10">
    <name type="scientific">Microbacterium azadirachtae</name>
    <dbReference type="NCBI Taxonomy" id="582680"/>
    <lineage>
        <taxon>Bacteria</taxon>
        <taxon>Bacillati</taxon>
        <taxon>Actinomycetota</taxon>
        <taxon>Actinomycetes</taxon>
        <taxon>Micrococcales</taxon>
        <taxon>Microbacteriaceae</taxon>
        <taxon>Microbacterium</taxon>
    </lineage>
</organism>
<dbReference type="Gene3D" id="2.60.40.2880">
    <property type="entry name" value="MmpS1-5, C-terminal soluble domain"/>
    <property type="match status" value="1"/>
</dbReference>
<dbReference type="GO" id="GO:0005886">
    <property type="term" value="C:plasma membrane"/>
    <property type="evidence" value="ECO:0007669"/>
    <property type="project" value="UniProtKB-SubCell"/>
</dbReference>
<evidence type="ECO:0000313" key="10">
    <source>
        <dbReference type="Proteomes" id="UP000033448"/>
    </source>
</evidence>
<dbReference type="OrthoDB" id="5072200at2"/>
<evidence type="ECO:0000256" key="2">
    <source>
        <dbReference type="ARBA" id="ARBA00007531"/>
    </source>
</evidence>
<proteinExistence type="inferred from homology"/>
<sequence length="236" mass="23623">MTFQPPMTPEQQPYVPQPPQKTGSGLGIAALILGILALVGAVIPFLNYVAWILGLVGLILGIVALVQKNRRKGVAVAGTIISGVAIILSIVLAMVYTAAFASAVSDAMESAAASAGPSSAPLSSADSTPAAPLAGDVTIVYEITGTVPDATVTYSTLDNGNVQSASASGQALPWTKTLTAKKDGLLDVNVFSVSAVGGIESGDISCKITVDGKVVSEQTASGQAAVVSCTATNVGH</sequence>
<evidence type="ECO:0000256" key="8">
    <source>
        <dbReference type="SAM" id="Phobius"/>
    </source>
</evidence>
<dbReference type="AlphaFoldDB" id="A0A0F0KG26"/>
<keyword evidence="3" id="KW-1003">Cell membrane</keyword>
<evidence type="ECO:0000256" key="5">
    <source>
        <dbReference type="ARBA" id="ARBA00022989"/>
    </source>
</evidence>
<comment type="similarity">
    <text evidence="2">Belongs to the MmpS family.</text>
</comment>
<name>A0A0F0KG26_9MICO</name>
<evidence type="ECO:0000256" key="3">
    <source>
        <dbReference type="ARBA" id="ARBA00022475"/>
    </source>
</evidence>
<protein>
    <submittedName>
        <fullName evidence="9">Membrane protein</fullName>
    </submittedName>
</protein>
<comment type="subcellular location">
    <subcellularLocation>
        <location evidence="1">Cell membrane</location>
    </subcellularLocation>
</comment>
<keyword evidence="4 8" id="KW-0812">Transmembrane</keyword>
<dbReference type="InterPro" id="IPR038468">
    <property type="entry name" value="MmpS_C"/>
</dbReference>
<evidence type="ECO:0000256" key="7">
    <source>
        <dbReference type="SAM" id="MobiDB-lite"/>
    </source>
</evidence>
<evidence type="ECO:0000256" key="4">
    <source>
        <dbReference type="ARBA" id="ARBA00022692"/>
    </source>
</evidence>
<dbReference type="EMBL" id="JYIT01000083">
    <property type="protein sequence ID" value="KJL19842.1"/>
    <property type="molecule type" value="Genomic_DNA"/>
</dbReference>
<keyword evidence="6 8" id="KW-0472">Membrane</keyword>
<dbReference type="InterPro" id="IPR008693">
    <property type="entry name" value="MmpS"/>
</dbReference>
<feature type="transmembrane region" description="Helical" evidence="8">
    <location>
        <begin position="25"/>
        <end position="43"/>
    </location>
</feature>
<evidence type="ECO:0000256" key="1">
    <source>
        <dbReference type="ARBA" id="ARBA00004236"/>
    </source>
</evidence>